<evidence type="ECO:0000313" key="1">
    <source>
        <dbReference type="EMBL" id="KGN40291.1"/>
    </source>
</evidence>
<dbReference type="OrthoDB" id="4843798at2"/>
<organism evidence="1 2">
    <name type="scientific">Knoellia aerolata DSM 18566</name>
    <dbReference type="NCBI Taxonomy" id="1385519"/>
    <lineage>
        <taxon>Bacteria</taxon>
        <taxon>Bacillati</taxon>
        <taxon>Actinomycetota</taxon>
        <taxon>Actinomycetes</taxon>
        <taxon>Micrococcales</taxon>
        <taxon>Intrasporangiaceae</taxon>
        <taxon>Knoellia</taxon>
    </lineage>
</organism>
<protein>
    <submittedName>
        <fullName evidence="1">Uncharacterized protein</fullName>
    </submittedName>
</protein>
<reference evidence="1 2" key="1">
    <citation type="submission" date="2013-08" db="EMBL/GenBank/DDBJ databases">
        <title>The genome sequence of Knoellia aerolata.</title>
        <authorList>
            <person name="Zhu W."/>
            <person name="Wang G."/>
        </authorList>
    </citation>
    <scope>NUCLEOTIDE SEQUENCE [LARGE SCALE GENOMIC DNA]</scope>
    <source>
        <strain evidence="1 2">DSM 18566</strain>
    </source>
</reference>
<accession>A0A0A0JXI5</accession>
<keyword evidence="2" id="KW-1185">Reference proteome</keyword>
<dbReference type="AlphaFoldDB" id="A0A0A0JXI5"/>
<sequence>MVITLGMVALVMFCALTSVVVAVRQRPKKEPLPPVLLALELARLAEHVREVEAGNQPWKAERLAASTLAYDLALRDYCRSVELPVPEGRGTLSRSERFEMESALITHGHDW</sequence>
<name>A0A0A0JXI5_9MICO</name>
<dbReference type="EMBL" id="AVPL01000046">
    <property type="protein sequence ID" value="KGN40291.1"/>
    <property type="molecule type" value="Genomic_DNA"/>
</dbReference>
<comment type="caution">
    <text evidence="1">The sequence shown here is derived from an EMBL/GenBank/DDBJ whole genome shotgun (WGS) entry which is preliminary data.</text>
</comment>
<proteinExistence type="predicted"/>
<dbReference type="STRING" id="1385519.N801_15035"/>
<dbReference type="Proteomes" id="UP000030013">
    <property type="component" value="Unassembled WGS sequence"/>
</dbReference>
<gene>
    <name evidence="1" type="ORF">N801_15035</name>
</gene>
<dbReference type="eggNOG" id="ENOG503213R">
    <property type="taxonomic scope" value="Bacteria"/>
</dbReference>
<evidence type="ECO:0000313" key="2">
    <source>
        <dbReference type="Proteomes" id="UP000030013"/>
    </source>
</evidence>
<dbReference type="RefSeq" id="WP_035939168.1">
    <property type="nucleotide sequence ID" value="NZ_AVPL01000046.1"/>
</dbReference>